<dbReference type="InterPro" id="IPR011711">
    <property type="entry name" value="GntR_C"/>
</dbReference>
<dbReference type="PROSITE" id="PS50949">
    <property type="entry name" value="HTH_GNTR"/>
    <property type="match status" value="1"/>
</dbReference>
<dbReference type="Pfam" id="PF00392">
    <property type="entry name" value="GntR"/>
    <property type="match status" value="1"/>
</dbReference>
<dbReference type="EMBL" id="FAUW01000001">
    <property type="protein sequence ID" value="CUU74041.1"/>
    <property type="molecule type" value="Genomic_DNA"/>
</dbReference>
<proteinExistence type="predicted"/>
<protein>
    <submittedName>
        <fullName evidence="7">Uncharacterized HTH-type transcriptional regulator ydfH</fullName>
    </submittedName>
</protein>
<keyword evidence="3" id="KW-0804">Transcription</keyword>
<dbReference type="InterPro" id="IPR036390">
    <property type="entry name" value="WH_DNA-bd_sf"/>
</dbReference>
<organism evidence="7 9">
    <name type="scientific">Campylobacter hyointestinalis subsp. hyointestinalis</name>
    <dbReference type="NCBI Taxonomy" id="91352"/>
    <lineage>
        <taxon>Bacteria</taxon>
        <taxon>Pseudomonadati</taxon>
        <taxon>Campylobacterota</taxon>
        <taxon>Epsilonproteobacteria</taxon>
        <taxon>Campylobacterales</taxon>
        <taxon>Campylobacteraceae</taxon>
        <taxon>Campylobacter</taxon>
    </lineage>
</organism>
<evidence type="ECO:0000313" key="5">
    <source>
        <dbReference type="EMBL" id="CUU74041.1"/>
    </source>
</evidence>
<evidence type="ECO:0000313" key="10">
    <source>
        <dbReference type="Proteomes" id="UP000052257"/>
    </source>
</evidence>
<dbReference type="Gene3D" id="1.10.10.10">
    <property type="entry name" value="Winged helix-like DNA-binding domain superfamily/Winged helix DNA-binding domain"/>
    <property type="match status" value="1"/>
</dbReference>
<dbReference type="EMBL" id="FAVB01000002">
    <property type="protein sequence ID" value="CUU75592.1"/>
    <property type="molecule type" value="Genomic_DNA"/>
</dbReference>
<gene>
    <name evidence="7" type="primary">ydfH</name>
    <name evidence="6" type="ORF">ERS686654_00660</name>
    <name evidence="5" type="ORF">ERS739220_00563</name>
    <name evidence="7" type="ORF">ERS739223_01407</name>
</gene>
<dbReference type="GO" id="GO:0003677">
    <property type="term" value="F:DNA binding"/>
    <property type="evidence" value="ECO:0007669"/>
    <property type="project" value="UniProtKB-KW"/>
</dbReference>
<dbReference type="SMART" id="SM00895">
    <property type="entry name" value="FCD"/>
    <property type="match status" value="1"/>
</dbReference>
<dbReference type="EMBL" id="FAVC01000002">
    <property type="protein sequence ID" value="CUU88335.1"/>
    <property type="molecule type" value="Genomic_DNA"/>
</dbReference>
<evidence type="ECO:0000259" key="4">
    <source>
        <dbReference type="PROSITE" id="PS50949"/>
    </source>
</evidence>
<name>A0A9W5AV07_CAMHY</name>
<accession>A0A9W5AV07</accession>
<dbReference type="Gene3D" id="1.20.120.530">
    <property type="entry name" value="GntR ligand-binding domain-like"/>
    <property type="match status" value="1"/>
</dbReference>
<evidence type="ECO:0000256" key="2">
    <source>
        <dbReference type="ARBA" id="ARBA00023125"/>
    </source>
</evidence>
<dbReference type="InterPro" id="IPR000524">
    <property type="entry name" value="Tscrpt_reg_HTH_GntR"/>
</dbReference>
<reference evidence="8 9" key="1">
    <citation type="submission" date="2015-11" db="EMBL/GenBank/DDBJ databases">
        <authorList>
            <consortium name="Pathogen Informatics"/>
        </authorList>
    </citation>
    <scope>NUCLEOTIDE SEQUENCE [LARGE SCALE GENOMIC DNA]</scope>
    <source>
        <strain evidence="6 8">006A-0059</strain>
        <strain evidence="5 10">006A-0191</strain>
        <strain evidence="7 9">007A-0283</strain>
    </source>
</reference>
<evidence type="ECO:0000256" key="1">
    <source>
        <dbReference type="ARBA" id="ARBA00023015"/>
    </source>
</evidence>
<dbReference type="InterPro" id="IPR036388">
    <property type="entry name" value="WH-like_DNA-bd_sf"/>
</dbReference>
<dbReference type="InterPro" id="IPR008920">
    <property type="entry name" value="TF_FadR/GntR_C"/>
</dbReference>
<dbReference type="GeneID" id="29473529"/>
<sequence>MKNTKSPKKQIYDFFITSLENFTLKPGDRVKEEDVAVKTGFSRTPVREVLALLANEGLIESSVDGLRISILDENSITQLYEMREILEGTAAAFAAIHANEIEIAALEEIVLREKELTISSQIIQNNRLFHSMLFRCAHNKFLVKTINELTNTLLLLGKSTLSDEKRKEEAYEEHIKIVEALKNHDSSAAKKYAKEHIKNAYKARIKIFLQDGKIL</sequence>
<dbReference type="Pfam" id="PF07729">
    <property type="entry name" value="FCD"/>
    <property type="match status" value="1"/>
</dbReference>
<evidence type="ECO:0000313" key="6">
    <source>
        <dbReference type="EMBL" id="CUU75592.1"/>
    </source>
</evidence>
<evidence type="ECO:0000313" key="9">
    <source>
        <dbReference type="Proteomes" id="UP000052245"/>
    </source>
</evidence>
<dbReference type="PANTHER" id="PTHR43537">
    <property type="entry name" value="TRANSCRIPTIONAL REGULATOR, GNTR FAMILY"/>
    <property type="match status" value="1"/>
</dbReference>
<keyword evidence="8" id="KW-1185">Reference proteome</keyword>
<dbReference type="SUPFAM" id="SSF48008">
    <property type="entry name" value="GntR ligand-binding domain-like"/>
    <property type="match status" value="1"/>
</dbReference>
<dbReference type="SUPFAM" id="SSF46785">
    <property type="entry name" value="Winged helix' DNA-binding domain"/>
    <property type="match status" value="1"/>
</dbReference>
<evidence type="ECO:0000256" key="3">
    <source>
        <dbReference type="ARBA" id="ARBA00023163"/>
    </source>
</evidence>
<dbReference type="Proteomes" id="UP000052237">
    <property type="component" value="Unassembled WGS sequence"/>
</dbReference>
<dbReference type="PANTHER" id="PTHR43537:SF49">
    <property type="entry name" value="TRANSCRIPTIONAL REGULATORY PROTEIN"/>
    <property type="match status" value="1"/>
</dbReference>
<dbReference type="Proteomes" id="UP000052245">
    <property type="component" value="Unassembled WGS sequence"/>
</dbReference>
<evidence type="ECO:0000313" key="8">
    <source>
        <dbReference type="Proteomes" id="UP000052237"/>
    </source>
</evidence>
<comment type="caution">
    <text evidence="7">The sequence shown here is derived from an EMBL/GenBank/DDBJ whole genome shotgun (WGS) entry which is preliminary data.</text>
</comment>
<evidence type="ECO:0000313" key="7">
    <source>
        <dbReference type="EMBL" id="CUU88335.1"/>
    </source>
</evidence>
<keyword evidence="2" id="KW-0238">DNA-binding</keyword>
<keyword evidence="1" id="KW-0805">Transcription regulation</keyword>
<accession>A0A0S4R344</accession>
<dbReference type="AlphaFoldDB" id="A0A9W5AV07"/>
<feature type="domain" description="HTH gntR-type" evidence="4">
    <location>
        <begin position="5"/>
        <end position="71"/>
    </location>
</feature>
<dbReference type="Proteomes" id="UP000052257">
    <property type="component" value="Unassembled WGS sequence"/>
</dbReference>
<dbReference type="RefSeq" id="WP_059426146.1">
    <property type="nucleotide sequence ID" value="NZ_CP040464.1"/>
</dbReference>
<dbReference type="GO" id="GO:0003700">
    <property type="term" value="F:DNA-binding transcription factor activity"/>
    <property type="evidence" value="ECO:0007669"/>
    <property type="project" value="InterPro"/>
</dbReference>